<feature type="transmembrane region" description="Helical" evidence="6">
    <location>
        <begin position="317"/>
        <end position="340"/>
    </location>
</feature>
<dbReference type="InterPro" id="IPR050833">
    <property type="entry name" value="Poly_Biosynth_Transport"/>
</dbReference>
<evidence type="ECO:0000256" key="4">
    <source>
        <dbReference type="ARBA" id="ARBA00022989"/>
    </source>
</evidence>
<evidence type="ECO:0000256" key="2">
    <source>
        <dbReference type="ARBA" id="ARBA00022475"/>
    </source>
</evidence>
<evidence type="ECO:0000256" key="3">
    <source>
        <dbReference type="ARBA" id="ARBA00022692"/>
    </source>
</evidence>
<dbReference type="Proteomes" id="UP000289437">
    <property type="component" value="Unassembled WGS sequence"/>
</dbReference>
<dbReference type="EMBL" id="RDSM01000001">
    <property type="protein sequence ID" value="RXH56820.1"/>
    <property type="molecule type" value="Genomic_DNA"/>
</dbReference>
<reference evidence="7 8" key="1">
    <citation type="submission" date="2018-11" db="EMBL/GenBank/DDBJ databases">
        <authorList>
            <person name="Mardanov A.V."/>
            <person name="Ravin N.V."/>
            <person name="Dedysh S.N."/>
        </authorList>
    </citation>
    <scope>NUCLEOTIDE SEQUENCE [LARGE SCALE GENOMIC DNA]</scope>
    <source>
        <strain evidence="7 8">AF10</strain>
    </source>
</reference>
<feature type="transmembrane region" description="Helical" evidence="6">
    <location>
        <begin position="384"/>
        <end position="403"/>
    </location>
</feature>
<feature type="transmembrane region" description="Helical" evidence="6">
    <location>
        <begin position="45"/>
        <end position="66"/>
    </location>
</feature>
<reference evidence="8" key="2">
    <citation type="submission" date="2019-02" db="EMBL/GenBank/DDBJ databases">
        <title>Granulicella sibirica sp. nov., a psychrotolerant acidobacterium isolated from an organic soil layer in forested tundra, West Siberia.</title>
        <authorList>
            <person name="Oshkin I.Y."/>
            <person name="Kulichevskaya I.S."/>
            <person name="Rijpstra W.I.C."/>
            <person name="Sinninghe Damste J.S."/>
            <person name="Rakitin A.L."/>
            <person name="Ravin N.V."/>
            <person name="Dedysh S.N."/>
        </authorList>
    </citation>
    <scope>NUCLEOTIDE SEQUENCE [LARGE SCALE GENOMIC DNA]</scope>
    <source>
        <strain evidence="8">AF10</strain>
    </source>
</reference>
<dbReference type="GO" id="GO:0005886">
    <property type="term" value="C:plasma membrane"/>
    <property type="evidence" value="ECO:0007669"/>
    <property type="project" value="UniProtKB-SubCell"/>
</dbReference>
<dbReference type="RefSeq" id="WP_128911085.1">
    <property type="nucleotide sequence ID" value="NZ_RDSM01000001.1"/>
</dbReference>
<accession>A0A4Q0T2Y9</accession>
<proteinExistence type="predicted"/>
<feature type="transmembrane region" description="Helical" evidence="6">
    <location>
        <begin position="442"/>
        <end position="462"/>
    </location>
</feature>
<dbReference type="PANTHER" id="PTHR30250:SF26">
    <property type="entry name" value="PSMA PROTEIN"/>
    <property type="match status" value="1"/>
</dbReference>
<feature type="transmembrane region" description="Helical" evidence="6">
    <location>
        <begin position="87"/>
        <end position="109"/>
    </location>
</feature>
<evidence type="ECO:0000256" key="1">
    <source>
        <dbReference type="ARBA" id="ARBA00004651"/>
    </source>
</evidence>
<dbReference type="PANTHER" id="PTHR30250">
    <property type="entry name" value="PST FAMILY PREDICTED COLANIC ACID TRANSPORTER"/>
    <property type="match status" value="1"/>
</dbReference>
<gene>
    <name evidence="7" type="ORF">GRAN_0130</name>
</gene>
<keyword evidence="4 6" id="KW-1133">Transmembrane helix</keyword>
<evidence type="ECO:0000313" key="7">
    <source>
        <dbReference type="EMBL" id="RXH56820.1"/>
    </source>
</evidence>
<feature type="transmembrane region" description="Helical" evidence="6">
    <location>
        <begin position="170"/>
        <end position="187"/>
    </location>
</feature>
<evidence type="ECO:0000256" key="5">
    <source>
        <dbReference type="ARBA" id="ARBA00023136"/>
    </source>
</evidence>
<protein>
    <recommendedName>
        <fullName evidence="9">O-antigen flippase Wzx</fullName>
    </recommendedName>
</protein>
<evidence type="ECO:0008006" key="9">
    <source>
        <dbReference type="Google" id="ProtNLM"/>
    </source>
</evidence>
<keyword evidence="8" id="KW-1185">Reference proteome</keyword>
<keyword evidence="2" id="KW-1003">Cell membrane</keyword>
<feature type="transmembrane region" description="Helical" evidence="6">
    <location>
        <begin position="474"/>
        <end position="496"/>
    </location>
</feature>
<evidence type="ECO:0000313" key="8">
    <source>
        <dbReference type="Proteomes" id="UP000289437"/>
    </source>
</evidence>
<comment type="subcellular location">
    <subcellularLocation>
        <location evidence="1">Cell membrane</location>
        <topology evidence="1">Multi-pass membrane protein</topology>
    </subcellularLocation>
</comment>
<feature type="transmembrane region" description="Helical" evidence="6">
    <location>
        <begin position="129"/>
        <end position="158"/>
    </location>
</feature>
<dbReference type="AlphaFoldDB" id="A0A4Q0T2Y9"/>
<keyword evidence="3 6" id="KW-0812">Transmembrane</keyword>
<dbReference type="OrthoDB" id="104353at2"/>
<feature type="transmembrane region" description="Helical" evidence="6">
    <location>
        <begin position="257"/>
        <end position="277"/>
    </location>
</feature>
<keyword evidence="5 6" id="KW-0472">Membrane</keyword>
<organism evidence="7 8">
    <name type="scientific">Granulicella sibirica</name>
    <dbReference type="NCBI Taxonomy" id="2479048"/>
    <lineage>
        <taxon>Bacteria</taxon>
        <taxon>Pseudomonadati</taxon>
        <taxon>Acidobacteriota</taxon>
        <taxon>Terriglobia</taxon>
        <taxon>Terriglobales</taxon>
        <taxon>Acidobacteriaceae</taxon>
        <taxon>Granulicella</taxon>
    </lineage>
</organism>
<evidence type="ECO:0000256" key="6">
    <source>
        <dbReference type="SAM" id="Phobius"/>
    </source>
</evidence>
<comment type="caution">
    <text evidence="7">The sequence shown here is derived from an EMBL/GenBank/DDBJ whole genome shotgun (WGS) entry which is preliminary data.</text>
</comment>
<sequence>MSGVRGIAKNLSALFSSHVIAVLQQVALVPLFLHVYGRAGYGEWLAISAAVSYLGTLDFGVQTFVNQDLTVRYHRGDMDEFHVNQSTALRLLLGIVATAALVATCAFVLPLQHMLKMDGFHGDPVVAPLVVQTAVFFMALQALINIIFGYFAGTFMVLGKAYVGAYWNNAKNLTLIGTALVAVLLHASFAGIAVAQCSGLAVCLLLQMAHLHRTGPDIFPTLRYWDGALVTKILKPSGYFALIFSSNFLVYQLPILILQRTAGGAAVTLFSVMRTIFSMTRNLLNALTQAIGPEVTSLFAKNDWKGLSRLYNYSERLIFAVIPIANVGVLYLCPFLLTIWLKQPQLFDPGVYLLSAATSIVMSTKEHKFQFQFSTNTHQELARFMFGSYVGLGALWVAFIPRFGLKGLLWSWLAVETAQLVYLVHLNARFFRGQEELDKRYLVRLGLLSGAFLLGAVFALPYTWHLPLAEQVGIAVVNGGLLLGLGVPLYDLVPVWGKFQGRLRKRFA</sequence>
<name>A0A4Q0T2Y9_9BACT</name>
<feature type="transmembrane region" description="Helical" evidence="6">
    <location>
        <begin position="12"/>
        <end position="33"/>
    </location>
</feature>